<dbReference type="PANTHER" id="PTHR11849">
    <property type="entry name" value="ETS"/>
    <property type="match status" value="1"/>
</dbReference>
<organism evidence="9 10">
    <name type="scientific">Mola mola</name>
    <name type="common">Ocean sunfish</name>
    <name type="synonym">Tetraodon mola</name>
    <dbReference type="NCBI Taxonomy" id="94237"/>
    <lineage>
        <taxon>Eukaryota</taxon>
        <taxon>Metazoa</taxon>
        <taxon>Chordata</taxon>
        <taxon>Craniata</taxon>
        <taxon>Vertebrata</taxon>
        <taxon>Euteleostomi</taxon>
        <taxon>Actinopterygii</taxon>
        <taxon>Neopterygii</taxon>
        <taxon>Teleostei</taxon>
        <taxon>Neoteleostei</taxon>
        <taxon>Acanthomorphata</taxon>
        <taxon>Eupercaria</taxon>
        <taxon>Tetraodontiformes</taxon>
        <taxon>Molidae</taxon>
        <taxon>Mola</taxon>
    </lineage>
</organism>
<dbReference type="Pfam" id="PF00178">
    <property type="entry name" value="Ets"/>
    <property type="match status" value="1"/>
</dbReference>
<dbReference type="PROSITE" id="PS50061">
    <property type="entry name" value="ETS_DOMAIN_3"/>
    <property type="match status" value="1"/>
</dbReference>
<comment type="similarity">
    <text evidence="2 6">Belongs to the ETS family.</text>
</comment>
<keyword evidence="10" id="KW-1185">Reference proteome</keyword>
<dbReference type="InterPro" id="IPR036388">
    <property type="entry name" value="WH-like_DNA-bd_sf"/>
</dbReference>
<reference evidence="9" key="1">
    <citation type="submission" date="2025-08" db="UniProtKB">
        <authorList>
            <consortium name="Ensembl"/>
        </authorList>
    </citation>
    <scope>IDENTIFICATION</scope>
</reference>
<protein>
    <recommendedName>
        <fullName evidence="8">ETS domain-containing protein</fullName>
    </recommendedName>
</protein>
<dbReference type="SMART" id="SM00413">
    <property type="entry name" value="ETS"/>
    <property type="match status" value="1"/>
</dbReference>
<dbReference type="GO" id="GO:0043565">
    <property type="term" value="F:sequence-specific DNA binding"/>
    <property type="evidence" value="ECO:0007669"/>
    <property type="project" value="InterPro"/>
</dbReference>
<proteinExistence type="inferred from homology"/>
<dbReference type="PROSITE" id="PS00346">
    <property type="entry name" value="ETS_DOMAIN_2"/>
    <property type="match status" value="1"/>
</dbReference>
<keyword evidence="5 6" id="KW-0539">Nucleus</keyword>
<dbReference type="PANTHER" id="PTHR11849:SF160">
    <property type="entry name" value="ETS TRANSLOCATION VARIANT 5"/>
    <property type="match status" value="1"/>
</dbReference>
<dbReference type="GO" id="GO:0000981">
    <property type="term" value="F:DNA-binding transcription factor activity, RNA polymerase II-specific"/>
    <property type="evidence" value="ECO:0007669"/>
    <property type="project" value="TreeGrafter"/>
</dbReference>
<dbReference type="STRING" id="94237.ENSMMOP00000008562"/>
<dbReference type="SUPFAM" id="SSF46785">
    <property type="entry name" value="Winged helix' DNA-binding domain"/>
    <property type="match status" value="1"/>
</dbReference>
<evidence type="ECO:0000256" key="7">
    <source>
        <dbReference type="SAM" id="MobiDB-lite"/>
    </source>
</evidence>
<comment type="subcellular location">
    <subcellularLocation>
        <location evidence="1 6">Nucleus</location>
    </subcellularLocation>
</comment>
<dbReference type="PRINTS" id="PR00454">
    <property type="entry name" value="ETSDOMAIN"/>
</dbReference>
<evidence type="ECO:0000313" key="9">
    <source>
        <dbReference type="Ensembl" id="ENSMMOP00000008562.1"/>
    </source>
</evidence>
<evidence type="ECO:0000259" key="8">
    <source>
        <dbReference type="PROSITE" id="PS50061"/>
    </source>
</evidence>
<dbReference type="Ensembl" id="ENSMMOT00000008716.1">
    <property type="protein sequence ID" value="ENSMMOP00000008562.1"/>
    <property type="gene ID" value="ENSMMOG00000006611.1"/>
</dbReference>
<dbReference type="PROSITE" id="PS00345">
    <property type="entry name" value="ETS_DOMAIN_1"/>
    <property type="match status" value="1"/>
</dbReference>
<feature type="compositionally biased region" description="Basic and acidic residues" evidence="7">
    <location>
        <begin position="18"/>
        <end position="30"/>
    </location>
</feature>
<dbReference type="Gene3D" id="1.10.10.10">
    <property type="entry name" value="Winged helix-like DNA-binding domain superfamily/Winged helix DNA-binding domain"/>
    <property type="match status" value="1"/>
</dbReference>
<dbReference type="GO" id="GO:0005634">
    <property type="term" value="C:nucleus"/>
    <property type="evidence" value="ECO:0007669"/>
    <property type="project" value="UniProtKB-SubCell"/>
</dbReference>
<reference evidence="9" key="2">
    <citation type="submission" date="2025-09" db="UniProtKB">
        <authorList>
            <consortium name="Ensembl"/>
        </authorList>
    </citation>
    <scope>IDENTIFICATION</scope>
</reference>
<accession>A0A3Q3W9G2</accession>
<evidence type="ECO:0000256" key="6">
    <source>
        <dbReference type="RuleBase" id="RU004019"/>
    </source>
</evidence>
<evidence type="ECO:0000256" key="4">
    <source>
        <dbReference type="ARBA" id="ARBA00023125"/>
    </source>
</evidence>
<evidence type="ECO:0000313" key="10">
    <source>
        <dbReference type="Proteomes" id="UP000261620"/>
    </source>
</evidence>
<keyword evidence="3" id="KW-0597">Phosphoprotein</keyword>
<evidence type="ECO:0000256" key="3">
    <source>
        <dbReference type="ARBA" id="ARBA00022553"/>
    </source>
</evidence>
<dbReference type="InterPro" id="IPR036390">
    <property type="entry name" value="WH_DNA-bd_sf"/>
</dbReference>
<evidence type="ECO:0000256" key="1">
    <source>
        <dbReference type="ARBA" id="ARBA00004123"/>
    </source>
</evidence>
<name>A0A3Q3W9G2_MOLML</name>
<dbReference type="FunFam" id="1.10.10.10:FF:000121">
    <property type="entry name" value="ETS translocation variant 5"/>
    <property type="match status" value="1"/>
</dbReference>
<dbReference type="GO" id="GO:0045893">
    <property type="term" value="P:positive regulation of DNA-templated transcription"/>
    <property type="evidence" value="ECO:0007669"/>
    <property type="project" value="UniProtKB-ARBA"/>
</dbReference>
<evidence type="ECO:0000256" key="5">
    <source>
        <dbReference type="ARBA" id="ARBA00023242"/>
    </source>
</evidence>
<dbReference type="InterPro" id="IPR046328">
    <property type="entry name" value="ETS_fam"/>
</dbReference>
<sequence length="517" mass="58699">MDGFYDQQVPFLVPPTSRVEESSHNRSLNDRKRKFADTELAQDTEELFQDLSQLQEIWIAEGNLCNIKRELTSSKEHSPCRHKGSPMPYREKCLNSYSACDRKPTPGFKPLTPPSTPVSPCGLTSIARAHLLSEQNPTPNSHIANPTPGQHPLHLRQPVTASTGSSSPQAIPVHNQRPAFAVPCVPINQDGNNFTPEHRFQRQMSEPCLPFPPSKIQGHPRLLSQATSSTNNCLPRENRPPYHRQMSEPLVAVLPQGFKQELMDPRYTEQGVPTMGPPHQPPGPQRQPAFHSINIKQEPQDFCFDSEVPNCQSSFGRAGSFYQNSHESFSFDRDAQLYFDDTCVVPERLEGKVKQEPPVYRDSPPYQRRGSLQLWQFLVTLLDDPANGHFIAWTGRGMEFKLIEPEEVARRWGIQKNRPAMNYDKLSRSLRYYYEKGIMQKVAGERYVYKFVCDPEALFSMAFPDNQRPNLKVDPDSLHGLDDDTVPLTHYDETTPYLLEAGEQCVAGLSFLDGYSY</sequence>
<dbReference type="OMA" id="MIPENQY"/>
<dbReference type="InterPro" id="IPR006715">
    <property type="entry name" value="ETS_PEA3_N"/>
</dbReference>
<dbReference type="InterPro" id="IPR000418">
    <property type="entry name" value="Ets_dom"/>
</dbReference>
<evidence type="ECO:0000256" key="2">
    <source>
        <dbReference type="ARBA" id="ARBA00005562"/>
    </source>
</evidence>
<dbReference type="Pfam" id="PF04621">
    <property type="entry name" value="ETS_PEA3_N"/>
    <property type="match status" value="2"/>
</dbReference>
<keyword evidence="4 6" id="KW-0238">DNA-binding</keyword>
<feature type="region of interest" description="Disordered" evidence="7">
    <location>
        <begin position="1"/>
        <end position="32"/>
    </location>
</feature>
<feature type="domain" description="ETS" evidence="8">
    <location>
        <begin position="372"/>
        <end position="452"/>
    </location>
</feature>
<dbReference type="AlphaFoldDB" id="A0A3Q3W9G2"/>
<dbReference type="GO" id="GO:0030154">
    <property type="term" value="P:cell differentiation"/>
    <property type="evidence" value="ECO:0007669"/>
    <property type="project" value="TreeGrafter"/>
</dbReference>
<dbReference type="Proteomes" id="UP000261620">
    <property type="component" value="Unplaced"/>
</dbReference>